<dbReference type="InterPro" id="IPR001036">
    <property type="entry name" value="Acrflvin-R"/>
</dbReference>
<feature type="transmembrane region" description="Helical" evidence="1">
    <location>
        <begin position="528"/>
        <end position="549"/>
    </location>
</feature>
<name>A0A7C4YHE1_UNCW3</name>
<evidence type="ECO:0000313" key="2">
    <source>
        <dbReference type="EMBL" id="HGW91867.1"/>
    </source>
</evidence>
<feature type="transmembrane region" description="Helical" evidence="1">
    <location>
        <begin position="889"/>
        <end position="909"/>
    </location>
</feature>
<feature type="transmembrane region" description="Helical" evidence="1">
    <location>
        <begin position="964"/>
        <end position="983"/>
    </location>
</feature>
<dbReference type="EMBL" id="DTHG01000063">
    <property type="protein sequence ID" value="HGW91867.1"/>
    <property type="molecule type" value="Genomic_DNA"/>
</dbReference>
<feature type="transmembrane region" description="Helical" evidence="1">
    <location>
        <begin position="862"/>
        <end position="882"/>
    </location>
</feature>
<gene>
    <name evidence="2" type="ORF">ENV67_04925</name>
</gene>
<dbReference type="Pfam" id="PF00873">
    <property type="entry name" value="ACR_tran"/>
    <property type="match status" value="1"/>
</dbReference>
<feature type="transmembrane region" description="Helical" evidence="1">
    <location>
        <begin position="915"/>
        <end position="939"/>
    </location>
</feature>
<dbReference type="GO" id="GO:0005886">
    <property type="term" value="C:plasma membrane"/>
    <property type="evidence" value="ECO:0007669"/>
    <property type="project" value="TreeGrafter"/>
</dbReference>
<protein>
    <submittedName>
        <fullName evidence="2">Efflux RND transporter permease subunit</fullName>
    </submittedName>
</protein>
<dbReference type="InterPro" id="IPR027463">
    <property type="entry name" value="AcrB_DN_DC_subdom"/>
</dbReference>
<feature type="transmembrane region" description="Helical" evidence="1">
    <location>
        <begin position="460"/>
        <end position="483"/>
    </location>
</feature>
<feature type="transmembrane region" description="Helical" evidence="1">
    <location>
        <begin position="995"/>
        <end position="1018"/>
    </location>
</feature>
<dbReference type="PRINTS" id="PR00702">
    <property type="entry name" value="ACRIFLAVINRP"/>
</dbReference>
<keyword evidence="1" id="KW-1133">Transmembrane helix</keyword>
<dbReference type="AlphaFoldDB" id="A0A7C4YHE1"/>
<dbReference type="Gene3D" id="3.30.2090.10">
    <property type="entry name" value="Multidrug efflux transporter AcrB TolC docking domain, DN and DC subdomains"/>
    <property type="match status" value="2"/>
</dbReference>
<dbReference type="GO" id="GO:0042910">
    <property type="term" value="F:xenobiotic transmembrane transporter activity"/>
    <property type="evidence" value="ECO:0007669"/>
    <property type="project" value="TreeGrafter"/>
</dbReference>
<accession>A0A7C4YHE1</accession>
<dbReference type="PANTHER" id="PTHR32063">
    <property type="match status" value="1"/>
</dbReference>
<dbReference type="SUPFAM" id="SSF82866">
    <property type="entry name" value="Multidrug efflux transporter AcrB transmembrane domain"/>
    <property type="match status" value="2"/>
</dbReference>
<evidence type="ECO:0000256" key="1">
    <source>
        <dbReference type="SAM" id="Phobius"/>
    </source>
</evidence>
<dbReference type="Gene3D" id="3.30.70.1440">
    <property type="entry name" value="Multidrug efflux transporter AcrB pore domain"/>
    <property type="match status" value="1"/>
</dbReference>
<dbReference type="Gene3D" id="3.30.70.1320">
    <property type="entry name" value="Multidrug efflux transporter AcrB pore domain like"/>
    <property type="match status" value="1"/>
</dbReference>
<keyword evidence="1" id="KW-0812">Transmembrane</keyword>
<feature type="transmembrane region" description="Helical" evidence="1">
    <location>
        <begin position="385"/>
        <end position="407"/>
    </location>
</feature>
<dbReference type="SUPFAM" id="SSF82714">
    <property type="entry name" value="Multidrug efflux transporter AcrB TolC docking domain, DN and DC subdomains"/>
    <property type="match status" value="2"/>
</dbReference>
<keyword evidence="1" id="KW-0472">Membrane</keyword>
<feature type="transmembrane region" description="Helical" evidence="1">
    <location>
        <begin position="9"/>
        <end position="28"/>
    </location>
</feature>
<organism evidence="2">
    <name type="scientific">candidate division WOR-3 bacterium</name>
    <dbReference type="NCBI Taxonomy" id="2052148"/>
    <lineage>
        <taxon>Bacteria</taxon>
        <taxon>Bacteria division WOR-3</taxon>
    </lineage>
</organism>
<feature type="transmembrane region" description="Helical" evidence="1">
    <location>
        <begin position="428"/>
        <end position="448"/>
    </location>
</feature>
<dbReference type="PANTHER" id="PTHR32063:SF0">
    <property type="entry name" value="SWARMING MOTILITY PROTEIN SWRC"/>
    <property type="match status" value="1"/>
</dbReference>
<comment type="caution">
    <text evidence="2">The sequence shown here is derived from an EMBL/GenBank/DDBJ whole genome shotgun (WGS) entry which is preliminary data.</text>
</comment>
<sequence length="1028" mass="114633">MWNLAIRRAVTFTMIFLVLIFFGIWSYMRLNPDILPNIQIPIAGVICNYEGTAPEDFENLIVKPIETGCATVTGMSEINSIIMEGQSITLLKFNWGYDMDKAAMDIREKVDLVRSFLPQDMDKPMVIKFDPTMMPVMMLSFSGDIDLKTARKIAEDFIKPSLEKIDGVASVQVVGGLKREIDINLSKKLLFSYGISINDVVNSIAMQNLNLPSGKIEEGEKDIIIRTIGEFKSPKEIENVIVGYKGNVPVQIKDIGVVVDTFEEKTSIARINGNDGVLLQIYKESGAVTVDVSNKVLKEVKKISKLLPEKTEIKTIYDMADFINRSLRRIRSNILVGGILAVLVLYFFLQSIAPTLTIAISIPVSIIITFAVMDMLKITFNMMSMGGLALSVGMLVDNSIVVLENIYRRRKEEKEGRIEAASNGTREVGMAITASTLTTIMVFLPIVLIPGMVGIIARDFALTVVATLTVSLFVALTLVPMISARFFKDTKLKGGIIDRIHENILRFIDNMIDSYKKGLRWSLNHKKIIVYSTLALFIFSLMLIKPFGFIGTEFMSKTDVGSISLNAKFPFGTDIESMERTLVDIEKVFQEKVPELDVIAAMAGSSEMGFMFSGGSNTASVMARLVKKDKRKYSQFQIVERIRPELKKIPGVDIKVSEQEMSMLLMGTISSTIEINLFGNDLKELERISEIIKSNIEKVKGIRDVELSTKEKTKELVLKISREKAQVYGLPVALISSTVNSYLQGKTATIYREKGEDYYVKVKLDENDRKTLSDIMNLPLKTPFGSIITLSDVARFEKDYAPTTITRKNQKRFVTISASYFGRDLGSIVKDIQKEIKKVPLPEGYYIEMGGEVEQQRESFKWLSFAIVGAIFLVYMVMCALYESFIDPFVIMFTVPLSLIGVIWILFLTGTTINVMSLIGIAVLAGIVVNNGIVMIDYINQLRAKKMKLEEAVITGASRRLRPILMTSLTTIIGMIPMAIGSGEGGSLRAPMGRAVIGGLTTSTFLSLFFLPVLYTIFESRIKKGKKD</sequence>
<feature type="transmembrane region" description="Helical" evidence="1">
    <location>
        <begin position="330"/>
        <end position="349"/>
    </location>
</feature>
<dbReference type="Gene3D" id="3.30.70.1430">
    <property type="entry name" value="Multidrug efflux transporter AcrB pore domain"/>
    <property type="match status" value="2"/>
</dbReference>
<proteinExistence type="predicted"/>
<reference evidence="2" key="1">
    <citation type="journal article" date="2020" name="mSystems">
        <title>Genome- and Community-Level Interaction Insights into Carbon Utilization and Element Cycling Functions of Hydrothermarchaeota in Hydrothermal Sediment.</title>
        <authorList>
            <person name="Zhou Z."/>
            <person name="Liu Y."/>
            <person name="Xu W."/>
            <person name="Pan J."/>
            <person name="Luo Z.H."/>
            <person name="Li M."/>
        </authorList>
    </citation>
    <scope>NUCLEOTIDE SEQUENCE [LARGE SCALE GENOMIC DNA]</scope>
    <source>
        <strain evidence="2">SpSt-780</strain>
    </source>
</reference>
<dbReference type="SUPFAM" id="SSF82693">
    <property type="entry name" value="Multidrug efflux transporter AcrB pore domain, PN1, PN2, PC1 and PC2 subdomains"/>
    <property type="match status" value="3"/>
</dbReference>
<dbReference type="Gene3D" id="1.20.1640.10">
    <property type="entry name" value="Multidrug efflux transporter AcrB transmembrane domain"/>
    <property type="match status" value="2"/>
</dbReference>
<feature type="transmembrane region" description="Helical" evidence="1">
    <location>
        <begin position="356"/>
        <end position="373"/>
    </location>
</feature>